<evidence type="ECO:0000313" key="9">
    <source>
        <dbReference type="EMBL" id="KNA93304.1"/>
    </source>
</evidence>
<dbReference type="PANTHER" id="PTHR47036">
    <property type="entry name" value="COBALT-FACTOR III C(17)-METHYLTRANSFERASE-RELATED"/>
    <property type="match status" value="1"/>
</dbReference>
<dbReference type="CDD" id="cd11646">
    <property type="entry name" value="Precorrin_3B_C17_MT"/>
    <property type="match status" value="1"/>
</dbReference>
<dbReference type="NCBIfam" id="NF004647">
    <property type="entry name" value="PRK05990.1"/>
    <property type="match status" value="1"/>
</dbReference>
<keyword evidence="4 7" id="KW-0489">Methyltransferase</keyword>
<keyword evidence="6" id="KW-0949">S-adenosyl-L-methionine</keyword>
<evidence type="ECO:0000313" key="10">
    <source>
        <dbReference type="Proteomes" id="UP000037247"/>
    </source>
</evidence>
<protein>
    <submittedName>
        <fullName evidence="9">ATP-binding protein</fullName>
    </submittedName>
</protein>
<dbReference type="Gene3D" id="3.40.1010.10">
    <property type="entry name" value="Cobalt-precorrin-4 Transmethylase, Domain 1"/>
    <property type="match status" value="2"/>
</dbReference>
<dbReference type="PROSITE" id="PS00839">
    <property type="entry name" value="SUMT_1"/>
    <property type="match status" value="1"/>
</dbReference>
<dbReference type="SUPFAM" id="SSF53790">
    <property type="entry name" value="Tetrapyrrole methylase"/>
    <property type="match status" value="2"/>
</dbReference>
<sequence>MTTPRNEESAAKEARYGKLWGVGLGPGDSELVTVKAARIIAAADVIAYHSARHGNSIARGVAEPYLRGDQIEERLMYPITVEATDHPGGYRGALNDFYAESAETLATHLRAGRDVCLLAEGDPLFFSSYMHMHKRLADDFDAEIIPGVTSVSGASSALGIPLVEGEEILTVVPGTLPVDELTAVFAGADAIAVLKLGRTFSTVCTALERVGRLDEAWYVERASTPAQRVLPLTDVDPSEVPYFSMVVVPGRRNNPRFEASVPEPGTGEVVVVGLGPGAPTQTTPQVRAELASATDFVGYRTYLARVTPRPGQRMHASDNRVEAERAEFALDLASRGARVAVVSSGDPGVFAMAAAVAEVAAQPRWADVPVRVVPGVTAATAVAAVTGAPLGHDFAVISLSDRLKPWELIEARIRHAVQADLVIAVYNPGSQSRTWQVPRLHDLLREMVPDDRVLIVGRDVGGPEQTLSVTTVGAFDPSIVDMRTMLIIGSSATTVAERSGGRLVFTPRHHTPDGHGV</sequence>
<evidence type="ECO:0000256" key="1">
    <source>
        <dbReference type="ARBA" id="ARBA00004953"/>
    </source>
</evidence>
<name>A0ABR5IHU9_9ACTN</name>
<comment type="caution">
    <text evidence="9">The sequence shown here is derived from an EMBL/GenBank/DDBJ whole genome shotgun (WGS) entry which is preliminary data.</text>
</comment>
<dbReference type="Gene3D" id="3.30.950.10">
    <property type="entry name" value="Methyltransferase, Cobalt-precorrin-4 Transmethylase, Domain 2"/>
    <property type="match status" value="2"/>
</dbReference>
<dbReference type="InterPro" id="IPR003043">
    <property type="entry name" value="Uropor_MeTrfase_CS"/>
</dbReference>
<keyword evidence="5 7" id="KW-0808">Transferase</keyword>
<evidence type="ECO:0000256" key="3">
    <source>
        <dbReference type="ARBA" id="ARBA00022573"/>
    </source>
</evidence>
<dbReference type="GO" id="GO:0005524">
    <property type="term" value="F:ATP binding"/>
    <property type="evidence" value="ECO:0007669"/>
    <property type="project" value="UniProtKB-KW"/>
</dbReference>
<reference evidence="9 10" key="1">
    <citation type="submission" date="2015-05" db="EMBL/GenBank/DDBJ databases">
        <title>Draft genome sequence of the bacterium Gordonia jacobaea a new member of the Gordonia genus.</title>
        <authorList>
            <person name="Jimenez-Galisteo G."/>
            <person name="Dominguez A."/>
            <person name="Munoz E."/>
            <person name="Vinas M."/>
        </authorList>
    </citation>
    <scope>NUCLEOTIDE SEQUENCE [LARGE SCALE GENOMIC DNA]</scope>
    <source>
        <strain evidence="10">mv1</strain>
    </source>
</reference>
<dbReference type="PANTHER" id="PTHR47036:SF1">
    <property type="entry name" value="COBALT-FACTOR III C(17)-METHYLTRANSFERASE-RELATED"/>
    <property type="match status" value="1"/>
</dbReference>
<organism evidence="9 10">
    <name type="scientific">Gordonia jacobaea</name>
    <dbReference type="NCBI Taxonomy" id="122202"/>
    <lineage>
        <taxon>Bacteria</taxon>
        <taxon>Bacillati</taxon>
        <taxon>Actinomycetota</taxon>
        <taxon>Actinomycetes</taxon>
        <taxon>Mycobacteriales</taxon>
        <taxon>Gordoniaceae</taxon>
        <taxon>Gordonia</taxon>
    </lineage>
</organism>
<accession>A0ABR5IHU9</accession>
<dbReference type="InterPro" id="IPR014776">
    <property type="entry name" value="4pyrrole_Mease_sub2"/>
</dbReference>
<dbReference type="CDD" id="cd11645">
    <property type="entry name" value="Precorrin_2_C20_MT"/>
    <property type="match status" value="1"/>
</dbReference>
<keyword evidence="9" id="KW-0547">Nucleotide-binding</keyword>
<feature type="domain" description="Tetrapyrrole methylase" evidence="8">
    <location>
        <begin position="269"/>
        <end position="474"/>
    </location>
</feature>
<dbReference type="PROSITE" id="PS00840">
    <property type="entry name" value="SUMT_2"/>
    <property type="match status" value="1"/>
</dbReference>
<dbReference type="InterPro" id="IPR012382">
    <property type="entry name" value="CobI/CbiL"/>
</dbReference>
<dbReference type="InterPro" id="IPR014777">
    <property type="entry name" value="4pyrrole_Mease_sub1"/>
</dbReference>
<keyword evidence="9" id="KW-0067">ATP-binding</keyword>
<dbReference type="Proteomes" id="UP000037247">
    <property type="component" value="Unassembled WGS sequence"/>
</dbReference>
<evidence type="ECO:0000256" key="2">
    <source>
        <dbReference type="ARBA" id="ARBA00005879"/>
    </source>
</evidence>
<evidence type="ECO:0000256" key="5">
    <source>
        <dbReference type="ARBA" id="ARBA00022679"/>
    </source>
</evidence>
<keyword evidence="10" id="KW-1185">Reference proteome</keyword>
<evidence type="ECO:0000256" key="4">
    <source>
        <dbReference type="ARBA" id="ARBA00022603"/>
    </source>
</evidence>
<dbReference type="NCBIfam" id="TIGR01466">
    <property type="entry name" value="cobJ_cbiH"/>
    <property type="match status" value="1"/>
</dbReference>
<dbReference type="NCBIfam" id="TIGR01467">
    <property type="entry name" value="cobI_cbiL"/>
    <property type="match status" value="1"/>
</dbReference>
<dbReference type="Pfam" id="PF00590">
    <property type="entry name" value="TP_methylase"/>
    <property type="match status" value="2"/>
</dbReference>
<feature type="domain" description="Tetrapyrrole methylase" evidence="8">
    <location>
        <begin position="18"/>
        <end position="231"/>
    </location>
</feature>
<gene>
    <name evidence="9" type="ORF">ABW18_02555</name>
</gene>
<dbReference type="InterPro" id="IPR051810">
    <property type="entry name" value="Precorrin_MeTrfase"/>
</dbReference>
<dbReference type="InterPro" id="IPR000878">
    <property type="entry name" value="4pyrrol_Mease"/>
</dbReference>
<dbReference type="InterPro" id="IPR006364">
    <property type="entry name" value="CobI/CbiL/CobIJ_dom"/>
</dbReference>
<dbReference type="EMBL" id="LDTZ01000013">
    <property type="protein sequence ID" value="KNA93304.1"/>
    <property type="molecule type" value="Genomic_DNA"/>
</dbReference>
<evidence type="ECO:0000256" key="6">
    <source>
        <dbReference type="ARBA" id="ARBA00022691"/>
    </source>
</evidence>
<comment type="similarity">
    <text evidence="2 7">Belongs to the precorrin methyltransferase family.</text>
</comment>
<keyword evidence="3" id="KW-0169">Cobalamin biosynthesis</keyword>
<dbReference type="InterPro" id="IPR035996">
    <property type="entry name" value="4pyrrol_Methylase_sf"/>
</dbReference>
<dbReference type="InterPro" id="IPR006363">
    <property type="entry name" value="Cbl_synth_CobJ/CibH_dom"/>
</dbReference>
<dbReference type="RefSeq" id="WP_049697389.1">
    <property type="nucleotide sequence ID" value="NZ_JAQDQF010000001.1"/>
</dbReference>
<proteinExistence type="inferred from homology"/>
<comment type="pathway">
    <text evidence="1">Cofactor biosynthesis; adenosylcobalamin biosynthesis.</text>
</comment>
<evidence type="ECO:0000259" key="8">
    <source>
        <dbReference type="Pfam" id="PF00590"/>
    </source>
</evidence>
<evidence type="ECO:0000256" key="7">
    <source>
        <dbReference type="RuleBase" id="RU003960"/>
    </source>
</evidence>